<comment type="caution">
    <text evidence="2">The sequence shown here is derived from an EMBL/GenBank/DDBJ whole genome shotgun (WGS) entry which is preliminary data.</text>
</comment>
<feature type="compositionally biased region" description="Polar residues" evidence="1">
    <location>
        <begin position="65"/>
        <end position="77"/>
    </location>
</feature>
<dbReference type="OrthoDB" id="127720at2759"/>
<feature type="region of interest" description="Disordered" evidence="1">
    <location>
        <begin position="50"/>
        <end position="105"/>
    </location>
</feature>
<keyword evidence="3" id="KW-1185">Reference proteome</keyword>
<proteinExistence type="predicted"/>
<dbReference type="AlphaFoldDB" id="A0A225VJH2"/>
<evidence type="ECO:0000313" key="2">
    <source>
        <dbReference type="EMBL" id="OWZ05264.1"/>
    </source>
</evidence>
<dbReference type="EMBL" id="NBNE01004524">
    <property type="protein sequence ID" value="OWZ05264.1"/>
    <property type="molecule type" value="Genomic_DNA"/>
</dbReference>
<name>A0A225VJH2_9STRA</name>
<accession>A0A225VJH2</accession>
<reference evidence="3" key="1">
    <citation type="submission" date="2017-03" db="EMBL/GenBank/DDBJ databases">
        <title>Phytopthora megakarya and P. palmivora, two closely related causual agents of cacao black pod achieved similar genome size and gene model numbers by different mechanisms.</title>
        <authorList>
            <person name="Ali S."/>
            <person name="Shao J."/>
            <person name="Larry D.J."/>
            <person name="Kronmiller B."/>
            <person name="Shen D."/>
            <person name="Strem M.D."/>
            <person name="Melnick R.L."/>
            <person name="Guiltinan M.J."/>
            <person name="Tyler B.M."/>
            <person name="Meinhardt L.W."/>
            <person name="Bailey B.A."/>
        </authorList>
    </citation>
    <scope>NUCLEOTIDE SEQUENCE [LARGE SCALE GENOMIC DNA]</scope>
    <source>
        <strain evidence="3">zdho120</strain>
    </source>
</reference>
<evidence type="ECO:0000256" key="1">
    <source>
        <dbReference type="SAM" id="MobiDB-lite"/>
    </source>
</evidence>
<dbReference type="Proteomes" id="UP000198211">
    <property type="component" value="Unassembled WGS sequence"/>
</dbReference>
<gene>
    <name evidence="2" type="ORF">PHMEG_00022678</name>
</gene>
<protein>
    <submittedName>
        <fullName evidence="2">Uncharacterized protein</fullName>
    </submittedName>
</protein>
<evidence type="ECO:0000313" key="3">
    <source>
        <dbReference type="Proteomes" id="UP000198211"/>
    </source>
</evidence>
<sequence>MQLLSMSSINIPEMVKRWFYQQNLRSETNSYVSQNCPLTLKETIEHAQRFEDARDVPKLKKGSTVGANAQNRKNPNQHGKRRSAEAGSSNLNPPSKLIPNSGGGSVVPTCCKCGVKGHKLPEWPGRDTSAPK</sequence>
<organism evidence="2 3">
    <name type="scientific">Phytophthora megakarya</name>
    <dbReference type="NCBI Taxonomy" id="4795"/>
    <lineage>
        <taxon>Eukaryota</taxon>
        <taxon>Sar</taxon>
        <taxon>Stramenopiles</taxon>
        <taxon>Oomycota</taxon>
        <taxon>Peronosporomycetes</taxon>
        <taxon>Peronosporales</taxon>
        <taxon>Peronosporaceae</taxon>
        <taxon>Phytophthora</taxon>
    </lineage>
</organism>